<dbReference type="Proteomes" id="UP001500416">
    <property type="component" value="Unassembled WGS sequence"/>
</dbReference>
<dbReference type="PROSITE" id="PS50847">
    <property type="entry name" value="GRAM_POS_ANCHORING"/>
    <property type="match status" value="1"/>
</dbReference>
<feature type="transmembrane region" description="Helical" evidence="5">
    <location>
        <begin position="15"/>
        <end position="36"/>
    </location>
</feature>
<protein>
    <recommendedName>
        <fullName evidence="6">Gram-positive cocci surface proteins LPxTG domain-containing protein</fullName>
    </recommendedName>
</protein>
<evidence type="ECO:0000259" key="6">
    <source>
        <dbReference type="PROSITE" id="PS50847"/>
    </source>
</evidence>
<feature type="domain" description="Gram-positive cocci surface proteins LPxTG" evidence="6">
    <location>
        <begin position="8"/>
        <end position="42"/>
    </location>
</feature>
<dbReference type="Pfam" id="PF00746">
    <property type="entry name" value="Gram_pos_anchor"/>
    <property type="match status" value="1"/>
</dbReference>
<evidence type="ECO:0000256" key="1">
    <source>
        <dbReference type="ARBA" id="ARBA00022512"/>
    </source>
</evidence>
<comment type="caution">
    <text evidence="7">The sequence shown here is derived from an EMBL/GenBank/DDBJ whole genome shotgun (WGS) entry which is preliminary data.</text>
</comment>
<keyword evidence="4" id="KW-0572">Peptidoglycan-anchor</keyword>
<keyword evidence="2" id="KW-0964">Secreted</keyword>
<keyword evidence="5" id="KW-0812">Transmembrane</keyword>
<evidence type="ECO:0000256" key="5">
    <source>
        <dbReference type="SAM" id="Phobius"/>
    </source>
</evidence>
<accession>A0ABP3DK28</accession>
<evidence type="ECO:0000313" key="8">
    <source>
        <dbReference type="Proteomes" id="UP001500416"/>
    </source>
</evidence>
<reference evidence="8" key="1">
    <citation type="journal article" date="2019" name="Int. J. Syst. Evol. Microbiol.">
        <title>The Global Catalogue of Microorganisms (GCM) 10K type strain sequencing project: providing services to taxonomists for standard genome sequencing and annotation.</title>
        <authorList>
            <consortium name="The Broad Institute Genomics Platform"/>
            <consortium name="The Broad Institute Genome Sequencing Center for Infectious Disease"/>
            <person name="Wu L."/>
            <person name="Ma J."/>
        </authorList>
    </citation>
    <scope>NUCLEOTIDE SEQUENCE [LARGE SCALE GENOMIC DNA]</scope>
    <source>
        <strain evidence="8">JCM 3380</strain>
    </source>
</reference>
<name>A0ABP3DK28_9PSEU</name>
<dbReference type="NCBIfam" id="TIGR01167">
    <property type="entry name" value="LPXTG_anchor"/>
    <property type="match status" value="1"/>
</dbReference>
<sequence length="42" mass="4213">MIPAATGLPDTGADVTAPLVLGLLLLTGGTAVLILLRRRANS</sequence>
<dbReference type="EMBL" id="BAAABU010000007">
    <property type="protein sequence ID" value="GAA0234551.1"/>
    <property type="molecule type" value="Genomic_DNA"/>
</dbReference>
<keyword evidence="3" id="KW-0732">Signal</keyword>
<dbReference type="RefSeq" id="WP_343935068.1">
    <property type="nucleotide sequence ID" value="NZ_BAAABU010000007.1"/>
</dbReference>
<keyword evidence="1" id="KW-0134">Cell wall</keyword>
<keyword evidence="5" id="KW-0472">Membrane</keyword>
<gene>
    <name evidence="7" type="ORF">GCM10010492_36830</name>
</gene>
<organism evidence="7 8">
    <name type="scientific">Saccharothrix mutabilis subsp. mutabilis</name>
    <dbReference type="NCBI Taxonomy" id="66855"/>
    <lineage>
        <taxon>Bacteria</taxon>
        <taxon>Bacillati</taxon>
        <taxon>Actinomycetota</taxon>
        <taxon>Actinomycetes</taxon>
        <taxon>Pseudonocardiales</taxon>
        <taxon>Pseudonocardiaceae</taxon>
        <taxon>Saccharothrix</taxon>
    </lineage>
</organism>
<evidence type="ECO:0000256" key="3">
    <source>
        <dbReference type="ARBA" id="ARBA00022729"/>
    </source>
</evidence>
<evidence type="ECO:0000313" key="7">
    <source>
        <dbReference type="EMBL" id="GAA0234551.1"/>
    </source>
</evidence>
<evidence type="ECO:0000256" key="2">
    <source>
        <dbReference type="ARBA" id="ARBA00022525"/>
    </source>
</evidence>
<keyword evidence="5" id="KW-1133">Transmembrane helix</keyword>
<evidence type="ECO:0000256" key="4">
    <source>
        <dbReference type="ARBA" id="ARBA00023088"/>
    </source>
</evidence>
<proteinExistence type="predicted"/>
<keyword evidence="8" id="KW-1185">Reference proteome</keyword>
<dbReference type="InterPro" id="IPR019931">
    <property type="entry name" value="LPXTG_anchor"/>
</dbReference>